<evidence type="ECO:0000256" key="1">
    <source>
        <dbReference type="SAM" id="MobiDB-lite"/>
    </source>
</evidence>
<evidence type="ECO:0008006" key="5">
    <source>
        <dbReference type="Google" id="ProtNLM"/>
    </source>
</evidence>
<keyword evidence="4" id="KW-1185">Reference proteome</keyword>
<feature type="region of interest" description="Disordered" evidence="1">
    <location>
        <begin position="173"/>
        <end position="223"/>
    </location>
</feature>
<feature type="transmembrane region" description="Helical" evidence="2">
    <location>
        <begin position="69"/>
        <end position="93"/>
    </location>
</feature>
<dbReference type="Proteomes" id="UP000245708">
    <property type="component" value="Unassembled WGS sequence"/>
</dbReference>
<dbReference type="OrthoDB" id="7032238at2"/>
<feature type="transmembrane region" description="Helical" evidence="2">
    <location>
        <begin position="30"/>
        <end position="49"/>
    </location>
</feature>
<evidence type="ECO:0000313" key="3">
    <source>
        <dbReference type="EMBL" id="PWK61478.1"/>
    </source>
</evidence>
<accession>A0A316GK40</accession>
<evidence type="ECO:0000313" key="4">
    <source>
        <dbReference type="Proteomes" id="UP000245708"/>
    </source>
</evidence>
<feature type="compositionally biased region" description="Polar residues" evidence="1">
    <location>
        <begin position="201"/>
        <end position="223"/>
    </location>
</feature>
<keyword evidence="2" id="KW-0812">Transmembrane</keyword>
<comment type="caution">
    <text evidence="3">The sequence shown here is derived from an EMBL/GenBank/DDBJ whole genome shotgun (WGS) entry which is preliminary data.</text>
</comment>
<dbReference type="AlphaFoldDB" id="A0A316GK40"/>
<dbReference type="EMBL" id="QGGW01000002">
    <property type="protein sequence ID" value="PWK61478.1"/>
    <property type="molecule type" value="Genomic_DNA"/>
</dbReference>
<keyword evidence="2" id="KW-0472">Membrane</keyword>
<reference evidence="3 4" key="1">
    <citation type="submission" date="2018-05" db="EMBL/GenBank/DDBJ databases">
        <title>Genomic Encyclopedia of Type Strains, Phase IV (KMG-IV): sequencing the most valuable type-strain genomes for metagenomic binning, comparative biology and taxonomic classification.</title>
        <authorList>
            <person name="Goeker M."/>
        </authorList>
    </citation>
    <scope>NUCLEOTIDE SEQUENCE [LARGE SCALE GENOMIC DNA]</scope>
    <source>
        <strain evidence="3 4">DSM 16097</strain>
    </source>
</reference>
<feature type="transmembrane region" description="Helical" evidence="2">
    <location>
        <begin position="299"/>
        <end position="321"/>
    </location>
</feature>
<proteinExistence type="predicted"/>
<protein>
    <recommendedName>
        <fullName evidence="5">PhnA-like protein</fullName>
    </recommendedName>
</protein>
<organism evidence="3 4">
    <name type="scientific">Roseicyclus mahoneyensis</name>
    <dbReference type="NCBI Taxonomy" id="164332"/>
    <lineage>
        <taxon>Bacteria</taxon>
        <taxon>Pseudomonadati</taxon>
        <taxon>Pseudomonadota</taxon>
        <taxon>Alphaproteobacteria</taxon>
        <taxon>Rhodobacterales</taxon>
        <taxon>Roseobacteraceae</taxon>
        <taxon>Roseicyclus</taxon>
    </lineage>
</organism>
<keyword evidence="2" id="KW-1133">Transmembrane helix</keyword>
<dbReference type="RefSeq" id="WP_109666439.1">
    <property type="nucleotide sequence ID" value="NZ_QGGW01000002.1"/>
</dbReference>
<sequence>MTYENQPQNQTAPRLGAAPMAEGSYLDWPAVLAGGVFALALSFLLISFGTGLGLSLTSPYRGEGVSASWLAIASGIWFVWVMVTGFGAGGYLAGRMRRRIGDATPDEVAVRDGTHGLMVWAVGALVSTVLATASVGGLLSAGASAVGSAVGTATDVATSDYFANVMLRSGDASAETSANTGDTPPAEADGRDNPVVGGVISETTSDAGNGAISATTPSGQTGTELTNIDPAVQQEVAGILARSATSDQMVDRDRTYLAQLVAANSGLDQEAALARVDDVNGEIADARTAALDAAENARVAGVVFGFIAAATLLIGAIAAFFSATAGGRHRDEGLGLDVLAARN</sequence>
<gene>
    <name evidence="3" type="ORF">C7455_102167</name>
</gene>
<evidence type="ECO:0000256" key="2">
    <source>
        <dbReference type="SAM" id="Phobius"/>
    </source>
</evidence>
<name>A0A316GK40_9RHOB</name>